<dbReference type="PANTHER" id="PTHR43685:SF11">
    <property type="entry name" value="GLYCOSYLTRANSFERASE TAGX-RELATED"/>
    <property type="match status" value="1"/>
</dbReference>
<dbReference type="Proteomes" id="UP000320235">
    <property type="component" value="Unassembled WGS sequence"/>
</dbReference>
<dbReference type="InterPro" id="IPR029044">
    <property type="entry name" value="Nucleotide-diphossugar_trans"/>
</dbReference>
<evidence type="ECO:0000313" key="2">
    <source>
        <dbReference type="EMBL" id="TQM24306.1"/>
    </source>
</evidence>
<dbReference type="Pfam" id="PF00535">
    <property type="entry name" value="Glycos_transf_2"/>
    <property type="match status" value="1"/>
</dbReference>
<evidence type="ECO:0000259" key="1">
    <source>
        <dbReference type="Pfam" id="PF00535"/>
    </source>
</evidence>
<dbReference type="OrthoDB" id="3177103at2"/>
<comment type="caution">
    <text evidence="2">The sequence shown here is derived from an EMBL/GenBank/DDBJ whole genome shotgun (WGS) entry which is preliminary data.</text>
</comment>
<protein>
    <submittedName>
        <fullName evidence="2">Glycosyltransferase involved in cell wall biosynthesis</fullName>
    </submittedName>
</protein>
<keyword evidence="2" id="KW-0808">Transferase</keyword>
<dbReference type="RefSeq" id="WP_141895333.1">
    <property type="nucleotide sequence ID" value="NZ_BAABLH010000016.1"/>
</dbReference>
<organism evidence="2 3">
    <name type="scientific">Microbacterium kyungheense</name>
    <dbReference type="NCBI Taxonomy" id="1263636"/>
    <lineage>
        <taxon>Bacteria</taxon>
        <taxon>Bacillati</taxon>
        <taxon>Actinomycetota</taxon>
        <taxon>Actinomycetes</taxon>
        <taxon>Micrococcales</taxon>
        <taxon>Microbacteriaceae</taxon>
        <taxon>Microbacterium</taxon>
    </lineage>
</organism>
<gene>
    <name evidence="2" type="ORF">FB391_2819</name>
</gene>
<dbReference type="GO" id="GO:0016740">
    <property type="term" value="F:transferase activity"/>
    <property type="evidence" value="ECO:0007669"/>
    <property type="project" value="UniProtKB-KW"/>
</dbReference>
<dbReference type="CDD" id="cd00761">
    <property type="entry name" value="Glyco_tranf_GTA_type"/>
    <property type="match status" value="1"/>
</dbReference>
<sequence length="308" mass="33368">MKAGWPLVSVVIATNRDSPYFAQAIDSVVAQTYPDWEIVVVDNGVPDGDALAATVGKAPRSRVVRVPSSGTVSLARNAGVAVAAGELLVFLDDDDSWHEDRLRLQVDALAADPAAPASYCGGWHMDAASRPFAPSWPAHPATAVEMLAGRSRMPHICGAMMIRRDAYARVGGFSPELTMLEDFELALRLLGLGDLVCVPDELVGYRRHDRNATNTGFENIRFRRAAMDGILSRHAWAAAVRGDVGTARLLREHRSRERRRAAKEAASMTLAALRRGRTTDALQDARWGLAHEPAVYVAAIAGRVAGRR</sequence>
<dbReference type="InterPro" id="IPR001173">
    <property type="entry name" value="Glyco_trans_2-like"/>
</dbReference>
<dbReference type="EMBL" id="VFPE01000004">
    <property type="protein sequence ID" value="TQM24306.1"/>
    <property type="molecule type" value="Genomic_DNA"/>
</dbReference>
<dbReference type="AlphaFoldDB" id="A0A543ERU7"/>
<accession>A0A543ERU7</accession>
<dbReference type="Gene3D" id="3.90.550.10">
    <property type="entry name" value="Spore Coat Polysaccharide Biosynthesis Protein SpsA, Chain A"/>
    <property type="match status" value="1"/>
</dbReference>
<feature type="domain" description="Glycosyltransferase 2-like" evidence="1">
    <location>
        <begin position="10"/>
        <end position="168"/>
    </location>
</feature>
<proteinExistence type="predicted"/>
<dbReference type="InterPro" id="IPR050834">
    <property type="entry name" value="Glycosyltransf_2"/>
</dbReference>
<reference evidence="2 3" key="1">
    <citation type="submission" date="2019-06" db="EMBL/GenBank/DDBJ databases">
        <title>Sequencing the genomes of 1000 actinobacteria strains.</title>
        <authorList>
            <person name="Klenk H.-P."/>
        </authorList>
    </citation>
    <scope>NUCLEOTIDE SEQUENCE [LARGE SCALE GENOMIC DNA]</scope>
    <source>
        <strain evidence="2 3">DSM 105492</strain>
    </source>
</reference>
<evidence type="ECO:0000313" key="3">
    <source>
        <dbReference type="Proteomes" id="UP000320235"/>
    </source>
</evidence>
<dbReference type="PANTHER" id="PTHR43685">
    <property type="entry name" value="GLYCOSYLTRANSFERASE"/>
    <property type="match status" value="1"/>
</dbReference>
<name>A0A543ERU7_9MICO</name>
<dbReference type="SUPFAM" id="SSF53448">
    <property type="entry name" value="Nucleotide-diphospho-sugar transferases"/>
    <property type="match status" value="1"/>
</dbReference>
<keyword evidence="3" id="KW-1185">Reference proteome</keyword>